<proteinExistence type="predicted"/>
<evidence type="ECO:0000313" key="2">
    <source>
        <dbReference type="Proteomes" id="UP000256964"/>
    </source>
</evidence>
<feature type="non-terminal residue" evidence="1">
    <location>
        <position position="284"/>
    </location>
</feature>
<dbReference type="Proteomes" id="UP000256964">
    <property type="component" value="Unassembled WGS sequence"/>
</dbReference>
<organism evidence="1 2">
    <name type="scientific">Lentinus brumalis</name>
    <dbReference type="NCBI Taxonomy" id="2498619"/>
    <lineage>
        <taxon>Eukaryota</taxon>
        <taxon>Fungi</taxon>
        <taxon>Dikarya</taxon>
        <taxon>Basidiomycota</taxon>
        <taxon>Agaricomycotina</taxon>
        <taxon>Agaricomycetes</taxon>
        <taxon>Polyporales</taxon>
        <taxon>Polyporaceae</taxon>
        <taxon>Lentinus</taxon>
    </lineage>
</organism>
<sequence length="284" mass="32880">MVTLFGAHPADYYFRLILQSVTDVKKSQRKITLWNAFISKELRSMNAGEHDSDVEPRRVNDSVIKDLSARWAAMTPEERQAEAGDELEKLVARQENRVKGVHNVQLHAFNDMRANLASVTRQLDEVKGRTNNDFILLAVRSNIRDYNPPFVYHTSDRARDFVELVTKMPMTDFAAKLEAHVISGVEGTTRTARQETVELKHQVKELIFEALQESCTRTTIPKMFYVNFEEHITMRYGIIVKNWPLKRFAAPGSLSRIELEVLLHAFKNKTTAFRQLDDEEWVDW</sequence>
<keyword evidence="2" id="KW-1185">Reference proteome</keyword>
<accession>A0A371CMF3</accession>
<reference evidence="1 2" key="1">
    <citation type="journal article" date="2018" name="Biotechnol. Biofuels">
        <title>Integrative visual omics of the white-rot fungus Polyporus brumalis exposes the biotechnological potential of its oxidative enzymes for delignifying raw plant biomass.</title>
        <authorList>
            <person name="Miyauchi S."/>
            <person name="Rancon A."/>
            <person name="Drula E."/>
            <person name="Hage H."/>
            <person name="Chaduli D."/>
            <person name="Favel A."/>
            <person name="Grisel S."/>
            <person name="Henrissat B."/>
            <person name="Herpoel-Gimbert I."/>
            <person name="Ruiz-Duenas F.J."/>
            <person name="Chevret D."/>
            <person name="Hainaut M."/>
            <person name="Lin J."/>
            <person name="Wang M."/>
            <person name="Pangilinan J."/>
            <person name="Lipzen A."/>
            <person name="Lesage-Meessen L."/>
            <person name="Navarro D."/>
            <person name="Riley R."/>
            <person name="Grigoriev I.V."/>
            <person name="Zhou S."/>
            <person name="Raouche S."/>
            <person name="Rosso M.N."/>
        </authorList>
    </citation>
    <scope>NUCLEOTIDE SEQUENCE [LARGE SCALE GENOMIC DNA]</scope>
    <source>
        <strain evidence="1 2">BRFM 1820</strain>
    </source>
</reference>
<evidence type="ECO:0000313" key="1">
    <source>
        <dbReference type="EMBL" id="RDX41461.1"/>
    </source>
</evidence>
<dbReference type="OrthoDB" id="3267359at2759"/>
<dbReference type="STRING" id="139420.A0A371CMF3"/>
<dbReference type="EMBL" id="KZ857511">
    <property type="protein sequence ID" value="RDX41461.1"/>
    <property type="molecule type" value="Genomic_DNA"/>
</dbReference>
<dbReference type="AlphaFoldDB" id="A0A371CMF3"/>
<gene>
    <name evidence="1" type="ORF">OH76DRAFT_1364531</name>
</gene>
<name>A0A371CMF3_9APHY</name>
<protein>
    <submittedName>
        <fullName evidence="1">Uncharacterized protein</fullName>
    </submittedName>
</protein>